<organism evidence="2 3">
    <name type="scientific">Rheinheimera riviphila</name>
    <dbReference type="NCBI Taxonomy" id="1834037"/>
    <lineage>
        <taxon>Bacteria</taxon>
        <taxon>Pseudomonadati</taxon>
        <taxon>Pseudomonadota</taxon>
        <taxon>Gammaproteobacteria</taxon>
        <taxon>Chromatiales</taxon>
        <taxon>Chromatiaceae</taxon>
        <taxon>Rheinheimera</taxon>
    </lineage>
</organism>
<evidence type="ECO:0000313" key="2">
    <source>
        <dbReference type="EMBL" id="RVU41171.1"/>
    </source>
</evidence>
<name>A0A437R331_9GAMM</name>
<dbReference type="OrthoDB" id="9792074at2"/>
<dbReference type="EMBL" id="SACS01000002">
    <property type="protein sequence ID" value="RVU41171.1"/>
    <property type="molecule type" value="Genomic_DNA"/>
</dbReference>
<feature type="domain" description="D-alanyl-D-alanine carboxypeptidase-like core" evidence="1">
    <location>
        <begin position="22"/>
        <end position="176"/>
    </location>
</feature>
<keyword evidence="2" id="KW-0378">Hydrolase</keyword>
<dbReference type="GO" id="GO:0004180">
    <property type="term" value="F:carboxypeptidase activity"/>
    <property type="evidence" value="ECO:0007669"/>
    <property type="project" value="UniProtKB-KW"/>
</dbReference>
<dbReference type="InterPro" id="IPR009045">
    <property type="entry name" value="Zn_M74/Hedgehog-like"/>
</dbReference>
<dbReference type="InterPro" id="IPR052179">
    <property type="entry name" value="DD-CPase-like"/>
</dbReference>
<evidence type="ECO:0000313" key="3">
    <source>
        <dbReference type="Proteomes" id="UP000283077"/>
    </source>
</evidence>
<evidence type="ECO:0000259" key="1">
    <source>
        <dbReference type="Pfam" id="PF02557"/>
    </source>
</evidence>
<dbReference type="CDD" id="cd14847">
    <property type="entry name" value="DD-carboxypeptidase_like"/>
    <property type="match status" value="1"/>
</dbReference>
<dbReference type="AlphaFoldDB" id="A0A437R331"/>
<comment type="caution">
    <text evidence="2">The sequence shown here is derived from an EMBL/GenBank/DDBJ whole genome shotgun (WGS) entry which is preliminary data.</text>
</comment>
<dbReference type="PANTHER" id="PTHR34385">
    <property type="entry name" value="D-ALANYL-D-ALANINE CARBOXYPEPTIDASE"/>
    <property type="match status" value="1"/>
</dbReference>
<dbReference type="InterPro" id="IPR003709">
    <property type="entry name" value="VanY-like_core_dom"/>
</dbReference>
<protein>
    <submittedName>
        <fullName evidence="2">D-alanyl-D-alanine carboxypeptidase family protein</fullName>
    </submittedName>
</protein>
<dbReference type="Pfam" id="PF02557">
    <property type="entry name" value="VanY"/>
    <property type="match status" value="1"/>
</dbReference>
<dbReference type="Proteomes" id="UP000283077">
    <property type="component" value="Unassembled WGS sequence"/>
</dbReference>
<dbReference type="PANTHER" id="PTHR34385:SF1">
    <property type="entry name" value="PEPTIDOGLYCAN L-ALANYL-D-GLUTAMATE ENDOPEPTIDASE CWLK"/>
    <property type="match status" value="1"/>
</dbReference>
<accession>A0A437R331</accession>
<dbReference type="GO" id="GO:0006508">
    <property type="term" value="P:proteolysis"/>
    <property type="evidence" value="ECO:0007669"/>
    <property type="project" value="InterPro"/>
</dbReference>
<dbReference type="RefSeq" id="WP_127697556.1">
    <property type="nucleotide sequence ID" value="NZ_SACS01000002.1"/>
</dbReference>
<keyword evidence="2" id="KW-0645">Protease</keyword>
<dbReference type="SUPFAM" id="SSF55166">
    <property type="entry name" value="Hedgehog/DD-peptidase"/>
    <property type="match status" value="1"/>
</dbReference>
<dbReference type="Gene3D" id="3.30.1380.10">
    <property type="match status" value="1"/>
</dbReference>
<keyword evidence="2" id="KW-0121">Carboxypeptidase</keyword>
<sequence>MDHSLLLTGREPPDLVEIGSLQLERQTAAAFKQMQYAAAQDGFDLQLVSGYRSFERQAAIWRAKLSGMRPVFDARQQKIDLNSLQGFAKLEAVLLYSALPGASRHHWGTDFDLFDAAAVDRDYQIQLLEHEYQAGGPFAPMCEWLKVHAIEFGFFLPYRQYLGGVAAEPWHLSYLPLSGPYLQRFTLSMLQQAIDNADLPEQSLIVAQLPVIFERYVTTICDAPA</sequence>
<reference evidence="2 3" key="1">
    <citation type="submission" date="2019-01" db="EMBL/GenBank/DDBJ databases">
        <authorList>
            <person name="Chen W.-M."/>
        </authorList>
    </citation>
    <scope>NUCLEOTIDE SEQUENCE [LARGE SCALE GENOMIC DNA]</scope>
    <source>
        <strain evidence="2 3">KYPC3</strain>
    </source>
</reference>
<proteinExistence type="predicted"/>
<gene>
    <name evidence="2" type="ORF">EOE67_02925</name>
</gene>
<keyword evidence="3" id="KW-1185">Reference proteome</keyword>